<dbReference type="EMBL" id="CP024421">
    <property type="protein sequence ID" value="ATQ53442.1"/>
    <property type="molecule type" value="Genomic_DNA"/>
</dbReference>
<sequence>MVRREGIFLLNRRNDRMELLLHKGVSTHSAGKYTTSLRDMTKIPHLGVGKPRQGIGGRTTPPSVLLLKLNYFRSYRTIS</sequence>
<reference evidence="1 2" key="1">
    <citation type="submission" date="2017-10" db="EMBL/GenBank/DDBJ databases">
        <title>First isolation and characterization of Brucella suis from yak.</title>
        <authorList>
            <person name="Yang X."/>
            <person name="Wang N."/>
            <person name="Cao X."/>
            <person name="Bie P."/>
            <person name="Wang J."/>
            <person name="Lyu Y."/>
            <person name="Wu Q."/>
        </authorList>
    </citation>
    <scope>NUCLEOTIDE SEQUENCE [LARGE SCALE GENOMIC DNA]</scope>
    <source>
        <strain evidence="1 2">QH05</strain>
    </source>
</reference>
<evidence type="ECO:0000313" key="1">
    <source>
        <dbReference type="EMBL" id="ATQ53442.1"/>
    </source>
</evidence>
<name>A0AAI8EB84_BRUSS</name>
<proteinExistence type="predicted"/>
<gene>
    <name evidence="1" type="ORF">CS875_12225</name>
</gene>
<dbReference type="Proteomes" id="UP000230889">
    <property type="component" value="Chromosome 2"/>
</dbReference>
<protein>
    <submittedName>
        <fullName evidence="1">Uncharacterized protein</fullName>
    </submittedName>
</protein>
<dbReference type="AlphaFoldDB" id="A0AAI8EB84"/>
<organism evidence="1 2">
    <name type="scientific">Brucella suis</name>
    <dbReference type="NCBI Taxonomy" id="29461"/>
    <lineage>
        <taxon>Bacteria</taxon>
        <taxon>Pseudomonadati</taxon>
        <taxon>Pseudomonadota</taxon>
        <taxon>Alphaproteobacteria</taxon>
        <taxon>Hyphomicrobiales</taxon>
        <taxon>Brucellaceae</taxon>
        <taxon>Brucella/Ochrobactrum group</taxon>
        <taxon>Brucella</taxon>
    </lineage>
</organism>
<evidence type="ECO:0000313" key="2">
    <source>
        <dbReference type="Proteomes" id="UP000230889"/>
    </source>
</evidence>
<accession>A0AAI8EB84</accession>